<evidence type="ECO:0000313" key="5">
    <source>
        <dbReference type="Proteomes" id="UP001281761"/>
    </source>
</evidence>
<proteinExistence type="inferred from homology"/>
<organism evidence="4 5">
    <name type="scientific">Blattamonas nauphoetae</name>
    <dbReference type="NCBI Taxonomy" id="2049346"/>
    <lineage>
        <taxon>Eukaryota</taxon>
        <taxon>Metamonada</taxon>
        <taxon>Preaxostyla</taxon>
        <taxon>Oxymonadida</taxon>
        <taxon>Blattamonas</taxon>
    </lineage>
</organism>
<dbReference type="Proteomes" id="UP001281761">
    <property type="component" value="Unassembled WGS sequence"/>
</dbReference>
<dbReference type="Gene3D" id="2.40.50.770">
    <property type="entry name" value="RecQ-mediated genome instability protein Rmi1, C-terminal domain"/>
    <property type="match status" value="1"/>
</dbReference>
<dbReference type="PANTHER" id="PTHR14790">
    <property type="entry name" value="RECQ-MEDIATED GENOME INSTABILITY PROTEIN 1 RMI1"/>
    <property type="match status" value="1"/>
</dbReference>
<name>A0ABQ9YCI7_9EUKA</name>
<dbReference type="PANTHER" id="PTHR14790:SF15">
    <property type="entry name" value="RECQ-MEDIATED GENOME INSTABILITY PROTEIN 1"/>
    <property type="match status" value="1"/>
</dbReference>
<accession>A0ABQ9YCI7</accession>
<reference evidence="4 5" key="1">
    <citation type="journal article" date="2022" name="bioRxiv">
        <title>Genomics of Preaxostyla Flagellates Illuminates Evolutionary Transitions and the Path Towards Mitochondrial Loss.</title>
        <authorList>
            <person name="Novak L.V.F."/>
            <person name="Treitli S.C."/>
            <person name="Pyrih J."/>
            <person name="Halakuc P."/>
            <person name="Pipaliya S.V."/>
            <person name="Vacek V."/>
            <person name="Brzon O."/>
            <person name="Soukal P."/>
            <person name="Eme L."/>
            <person name="Dacks J.B."/>
            <person name="Karnkowska A."/>
            <person name="Elias M."/>
            <person name="Hampl V."/>
        </authorList>
    </citation>
    <scope>NUCLEOTIDE SEQUENCE [LARGE SCALE GENOMIC DNA]</scope>
    <source>
        <strain evidence="4">NAU3</strain>
        <tissue evidence="4">Gut</tissue>
    </source>
</reference>
<evidence type="ECO:0000256" key="1">
    <source>
        <dbReference type="ARBA" id="ARBA00006395"/>
    </source>
</evidence>
<comment type="similarity">
    <text evidence="1">Belongs to the RMI1 family.</text>
</comment>
<evidence type="ECO:0000256" key="2">
    <source>
        <dbReference type="ARBA" id="ARBA00018987"/>
    </source>
</evidence>
<gene>
    <name evidence="4" type="ORF">BLNAU_3610</name>
</gene>
<dbReference type="EMBL" id="JARBJD010000016">
    <property type="protein sequence ID" value="KAK2961488.1"/>
    <property type="molecule type" value="Genomic_DNA"/>
</dbReference>
<feature type="domain" description="RecQ mediated genome instability protein 1 OB-fold" evidence="3">
    <location>
        <begin position="77"/>
        <end position="184"/>
    </location>
</feature>
<dbReference type="InterPro" id="IPR013894">
    <property type="entry name" value="RMI1_OB"/>
</dbReference>
<evidence type="ECO:0000313" key="4">
    <source>
        <dbReference type="EMBL" id="KAK2961488.1"/>
    </source>
</evidence>
<comment type="caution">
    <text evidence="4">The sequence shown here is derived from an EMBL/GenBank/DDBJ whole genome shotgun (WGS) entry which is preliminary data.</text>
</comment>
<dbReference type="SMART" id="SM01161">
    <property type="entry name" value="DUF1767"/>
    <property type="match status" value="1"/>
</dbReference>
<protein>
    <recommendedName>
        <fullName evidence="2">RecQ-mediated genome instability protein 1</fullName>
    </recommendedName>
</protein>
<dbReference type="Pfam" id="PF08585">
    <property type="entry name" value="RMI1_N_C"/>
    <property type="match status" value="1"/>
</dbReference>
<sequence>MEAQQAELRELRQYLSTLGWNVKDQYLVSCFQHFRRQSTSPIDQLVNNSILPHLLVSDLKEYGLPALVPNFAGLEKSFIQKPIILQIETSFEANHSKQEQFLQQKEYKDGENRDQHQFRSKKRTLTFLATDGHQSIQCLEYVPLLALPNTPTPGCKIYVARGSIRRGVLLIDPEGFVFLGGHAQRPIDDNKAYQKALKAAYAPHDTHIAEKRVSYSSHSMAGPYSLNAREGQHAVNILNVEDDESETDDDWAS</sequence>
<dbReference type="InterPro" id="IPR042470">
    <property type="entry name" value="RMI1_N_C_sf"/>
</dbReference>
<keyword evidence="5" id="KW-1185">Reference proteome</keyword>
<evidence type="ECO:0000259" key="3">
    <source>
        <dbReference type="Pfam" id="PF08585"/>
    </source>
</evidence>